<keyword evidence="13" id="KW-1185">Reference proteome</keyword>
<feature type="transmembrane region" description="Helical" evidence="10">
    <location>
        <begin position="554"/>
        <end position="573"/>
    </location>
</feature>
<accession>A0A4P9XK10</accession>
<feature type="region of interest" description="Disordered" evidence="11">
    <location>
        <begin position="1"/>
        <end position="48"/>
    </location>
</feature>
<feature type="transmembrane region" description="Helical" evidence="10">
    <location>
        <begin position="397"/>
        <end position="418"/>
    </location>
</feature>
<dbReference type="EMBL" id="KZ993097">
    <property type="protein sequence ID" value="RKP05550.1"/>
    <property type="molecule type" value="Genomic_DNA"/>
</dbReference>
<protein>
    <recommendedName>
        <fullName evidence="8 10">Man(5)GlcNAc(2)-PP-dolichol translocation protein RFT1</fullName>
    </recommendedName>
</protein>
<feature type="transmembrane region" description="Helical" evidence="10">
    <location>
        <begin position="160"/>
        <end position="181"/>
    </location>
</feature>
<keyword evidence="7 10" id="KW-0472">Membrane</keyword>
<dbReference type="PANTHER" id="PTHR13117">
    <property type="entry name" value="ENDOPLASMIC RETICULUM MULTISPAN TRANSMEMBRANE PROTEIN-RELATED"/>
    <property type="match status" value="1"/>
</dbReference>
<evidence type="ECO:0000256" key="1">
    <source>
        <dbReference type="ARBA" id="ARBA00004477"/>
    </source>
</evidence>
<dbReference type="STRING" id="78915.A0A4P9XK10"/>
<keyword evidence="10" id="KW-0813">Transport</keyword>
<comment type="pathway">
    <text evidence="2">Protein modification; protein glycosylation.</text>
</comment>
<reference evidence="13" key="1">
    <citation type="journal article" date="2018" name="Nat. Microbiol.">
        <title>Leveraging single-cell genomics to expand the fungal tree of life.</title>
        <authorList>
            <person name="Ahrendt S.R."/>
            <person name="Quandt C.A."/>
            <person name="Ciobanu D."/>
            <person name="Clum A."/>
            <person name="Salamov A."/>
            <person name="Andreopoulos B."/>
            <person name="Cheng J.F."/>
            <person name="Woyke T."/>
            <person name="Pelin A."/>
            <person name="Henrissat B."/>
            <person name="Reynolds N.K."/>
            <person name="Benny G.L."/>
            <person name="Smith M.E."/>
            <person name="James T.Y."/>
            <person name="Grigoriev I.V."/>
        </authorList>
    </citation>
    <scope>NUCLEOTIDE SEQUENCE [LARGE SCALE GENOMIC DNA]</scope>
    <source>
        <strain evidence="13">RSA 1356</strain>
    </source>
</reference>
<name>A0A4P9XK10_9FUNG</name>
<evidence type="ECO:0000256" key="6">
    <source>
        <dbReference type="ARBA" id="ARBA00022989"/>
    </source>
</evidence>
<keyword evidence="6 10" id="KW-1133">Transmembrane helix</keyword>
<gene>
    <name evidence="12" type="ORF">THASP1DRAFT_25975</name>
</gene>
<comment type="subcellular location">
    <subcellularLocation>
        <location evidence="1 10">Endoplasmic reticulum membrane</location>
        <topology evidence="1 10">Multi-pass membrane protein</topology>
    </subcellularLocation>
</comment>
<evidence type="ECO:0000313" key="12">
    <source>
        <dbReference type="EMBL" id="RKP05550.1"/>
    </source>
</evidence>
<dbReference type="GO" id="GO:0005789">
    <property type="term" value="C:endoplasmic reticulum membrane"/>
    <property type="evidence" value="ECO:0007669"/>
    <property type="project" value="UniProtKB-SubCell"/>
</dbReference>
<dbReference type="InterPro" id="IPR007594">
    <property type="entry name" value="RFT1"/>
</dbReference>
<dbReference type="OrthoDB" id="9979195at2759"/>
<dbReference type="Pfam" id="PF04506">
    <property type="entry name" value="Rft-1"/>
    <property type="match status" value="1"/>
</dbReference>
<organism evidence="12 13">
    <name type="scientific">Thamnocephalis sphaerospora</name>
    <dbReference type="NCBI Taxonomy" id="78915"/>
    <lineage>
        <taxon>Eukaryota</taxon>
        <taxon>Fungi</taxon>
        <taxon>Fungi incertae sedis</taxon>
        <taxon>Zoopagomycota</taxon>
        <taxon>Zoopagomycotina</taxon>
        <taxon>Zoopagomycetes</taxon>
        <taxon>Zoopagales</taxon>
        <taxon>Sigmoideomycetaceae</taxon>
        <taxon>Thamnocephalis</taxon>
    </lineage>
</organism>
<evidence type="ECO:0000256" key="2">
    <source>
        <dbReference type="ARBA" id="ARBA00004922"/>
    </source>
</evidence>
<feature type="transmembrane region" description="Helical" evidence="10">
    <location>
        <begin position="196"/>
        <end position="216"/>
    </location>
</feature>
<feature type="transmembrane region" description="Helical" evidence="10">
    <location>
        <begin position="588"/>
        <end position="606"/>
    </location>
</feature>
<feature type="transmembrane region" description="Helical" evidence="10">
    <location>
        <begin position="477"/>
        <end position="493"/>
    </location>
</feature>
<dbReference type="PANTHER" id="PTHR13117:SF5">
    <property type="entry name" value="PROTEIN RFT1 HOMOLOG"/>
    <property type="match status" value="1"/>
</dbReference>
<evidence type="ECO:0000256" key="9">
    <source>
        <dbReference type="ARBA" id="ARBA00045912"/>
    </source>
</evidence>
<comment type="function">
    <text evidence="9 10">Intramembrane glycolipid transporter that operates in the biosynthetic pathway of dolichol-linked oligosaccharides, the glycan precursors employed in protein asparagine (N)-glycosylation. The sequential addition of sugars to dolichol pyrophosphate produces dolichol-linked oligosaccharides containing fourteen sugars, including two GlcNAcs, nine mannoses and three glucoses. Once assembled, the oligosaccharide is transferred from the lipid to nascent proteins by oligosaccharyltransferases. The assembly of dolichol-linked oligosaccharides begins on the cytosolic side of the endoplasmic reticulum membrane and finishes in its lumen. RFT1 could mediate the translocation of the cytosolically oriented intermediate DolPP-GlcNAc2Man5, produced by ALG11, into the ER lumen where dolichol-linked oligosaccharides assembly continues. However, the intramembrane lipid transporter activity could not be confirmed in vitro.</text>
</comment>
<evidence type="ECO:0000256" key="4">
    <source>
        <dbReference type="ARBA" id="ARBA00022692"/>
    </source>
</evidence>
<feature type="transmembrane region" description="Helical" evidence="10">
    <location>
        <begin position="499"/>
        <end position="517"/>
    </location>
</feature>
<evidence type="ECO:0000256" key="5">
    <source>
        <dbReference type="ARBA" id="ARBA00022824"/>
    </source>
</evidence>
<dbReference type="GO" id="GO:0006488">
    <property type="term" value="P:dolichol-linked oligosaccharide biosynthetic process"/>
    <property type="evidence" value="ECO:0007669"/>
    <property type="project" value="InterPro"/>
</dbReference>
<proteinExistence type="inferred from homology"/>
<evidence type="ECO:0000256" key="10">
    <source>
        <dbReference type="RuleBase" id="RU365067"/>
    </source>
</evidence>
<evidence type="ECO:0000256" key="7">
    <source>
        <dbReference type="ARBA" id="ARBA00023136"/>
    </source>
</evidence>
<evidence type="ECO:0000256" key="8">
    <source>
        <dbReference type="ARBA" id="ARBA00044793"/>
    </source>
</evidence>
<keyword evidence="4 10" id="KW-0812">Transmembrane</keyword>
<feature type="compositionally biased region" description="Polar residues" evidence="11">
    <location>
        <begin position="16"/>
        <end position="27"/>
    </location>
</feature>
<evidence type="ECO:0000313" key="13">
    <source>
        <dbReference type="Proteomes" id="UP000271241"/>
    </source>
</evidence>
<feature type="transmembrane region" description="Helical" evidence="10">
    <location>
        <begin position="438"/>
        <end position="457"/>
    </location>
</feature>
<keyword evidence="5 10" id="KW-0256">Endoplasmic reticulum</keyword>
<dbReference type="AlphaFoldDB" id="A0A4P9XK10"/>
<evidence type="ECO:0000256" key="3">
    <source>
        <dbReference type="ARBA" id="ARBA00010288"/>
    </source>
</evidence>
<comment type="similarity">
    <text evidence="3 10">Belongs to the RFT1 family.</text>
</comment>
<dbReference type="GO" id="GO:0034203">
    <property type="term" value="P:glycolipid translocation"/>
    <property type="evidence" value="ECO:0007669"/>
    <property type="project" value="TreeGrafter"/>
</dbReference>
<dbReference type="Proteomes" id="UP000271241">
    <property type="component" value="Unassembled WGS sequence"/>
</dbReference>
<sequence length="625" mass="67799">MVDTAASADTLKTRQRPSTAAKNSATGAGNDAPDVTDAKPADGQSAAGQRVLSETLKGASYLMMLQFFSRIVTFTLNQVLLRYTTPDTLGVASVQLELLIASVLFLSREGFRCALLREDDSASSENKGKAGKATAGVDASAGAAVVDTSRMGRVQRLINLCYLPVAVGVLTSWLCCWYYMWSKTEADKQPFYDTAVVLYGVSALIELAAEPFFVLAQVQLLFRLRVTAEGVGVIVRCLLTLGITLYGARVADSNGNQYGVLAFAVAQLVYSVMLAGGHAAYFLPLADCDGNIYYFDRRLLALAITFAKQSVLKHVLTEGDKILMSLFCTAHDQGIYAFVVNYGSLIARIFFQPMEETARMFFAKTFPDVQTDDAPDATDDQDALAERQSRLSLAAQVLALVVKLHLLLGLVFTCFAPAYTGTLIDLLVGRRWSVETAAPAVLAIYCLYVPVMGVNGVTESFVQAIARPADVAAQSRAMLLFSVGFLAVGAVLMRGLHLGASALVLANAFNMLLRIGWSVRFTQRRMSEAERVLYATPSAGDVQVPSKRFFTQRFLLPSSSTVALALLGCLATWCSDWQIGWHTLRDKGLHIAVGLGAFLPFALALVRGERDFVRSLRTLLKQKRA</sequence>
<evidence type="ECO:0000256" key="11">
    <source>
        <dbReference type="SAM" id="MobiDB-lite"/>
    </source>
</evidence>
<feature type="transmembrane region" description="Helical" evidence="10">
    <location>
        <begin position="260"/>
        <end position="283"/>
    </location>
</feature>
<feature type="transmembrane region" description="Helical" evidence="10">
    <location>
        <begin position="228"/>
        <end position="248"/>
    </location>
</feature>